<dbReference type="Proteomes" id="UP000320781">
    <property type="component" value="Unassembled WGS sequence"/>
</dbReference>
<dbReference type="PANTHER" id="PTHR43255">
    <property type="entry name" value="IRON-SULFUR-BINDING OXIDOREDUCTASE FADF-RELATED-RELATED"/>
    <property type="match status" value="1"/>
</dbReference>
<dbReference type="GO" id="GO:0005886">
    <property type="term" value="C:plasma membrane"/>
    <property type="evidence" value="ECO:0007669"/>
    <property type="project" value="TreeGrafter"/>
</dbReference>
<evidence type="ECO:0000256" key="4">
    <source>
        <dbReference type="ARBA" id="ARBA00023004"/>
    </source>
</evidence>
<dbReference type="PROSITE" id="PS00198">
    <property type="entry name" value="4FE4S_FER_1"/>
    <property type="match status" value="1"/>
</dbReference>
<sequence>MIDVSKLDPNFKYEIMKEPGGEHVTRCFACGTCTATCPVREMNDEYNPRKIIRMAILGMRQEVLTSDFIWLCASCYTCEERCPQDVRIPGLMNAIKNIAVRQGHIHPSFRAQLEVLFAHGRLYEITEFDNKKRAKWGLPEIRENVEGIRKLFRKTGMEKLVKDEGGAE</sequence>
<evidence type="ECO:0000313" key="7">
    <source>
        <dbReference type="EMBL" id="TES84812.1"/>
    </source>
</evidence>
<dbReference type="InterPro" id="IPR017896">
    <property type="entry name" value="4Fe4S_Fe-S-bd"/>
</dbReference>
<dbReference type="InterPro" id="IPR009051">
    <property type="entry name" value="Helical_ferredxn"/>
</dbReference>
<evidence type="ECO:0000256" key="2">
    <source>
        <dbReference type="ARBA" id="ARBA00022723"/>
    </source>
</evidence>
<keyword evidence="1" id="KW-0004">4Fe-4S</keyword>
<accession>A0A523QH46</accession>
<dbReference type="AlphaFoldDB" id="A0A523QH46"/>
<organism evidence="7 8">
    <name type="scientific">Aerophobetes bacterium</name>
    <dbReference type="NCBI Taxonomy" id="2030807"/>
    <lineage>
        <taxon>Bacteria</taxon>
        <taxon>Candidatus Aerophobota</taxon>
    </lineage>
</organism>
<evidence type="ECO:0000256" key="3">
    <source>
        <dbReference type="ARBA" id="ARBA00023002"/>
    </source>
</evidence>
<dbReference type="GO" id="GO:0016491">
    <property type="term" value="F:oxidoreductase activity"/>
    <property type="evidence" value="ECO:0007669"/>
    <property type="project" value="UniProtKB-KW"/>
</dbReference>
<dbReference type="SUPFAM" id="SSF46548">
    <property type="entry name" value="alpha-helical ferredoxin"/>
    <property type="match status" value="1"/>
</dbReference>
<evidence type="ECO:0000256" key="1">
    <source>
        <dbReference type="ARBA" id="ARBA00022485"/>
    </source>
</evidence>
<dbReference type="EMBL" id="SOKU01000289">
    <property type="protein sequence ID" value="TES84812.1"/>
    <property type="molecule type" value="Genomic_DNA"/>
</dbReference>
<dbReference type="InterPro" id="IPR051460">
    <property type="entry name" value="HdrC_iron-sulfur_subunit"/>
</dbReference>
<dbReference type="Pfam" id="PF13183">
    <property type="entry name" value="Fer4_8"/>
    <property type="match status" value="1"/>
</dbReference>
<dbReference type="Gene3D" id="1.10.1060.10">
    <property type="entry name" value="Alpha-helical ferredoxin"/>
    <property type="match status" value="1"/>
</dbReference>
<evidence type="ECO:0000313" key="8">
    <source>
        <dbReference type="Proteomes" id="UP000320781"/>
    </source>
</evidence>
<dbReference type="PROSITE" id="PS51379">
    <property type="entry name" value="4FE4S_FER_2"/>
    <property type="match status" value="1"/>
</dbReference>
<reference evidence="7 8" key="1">
    <citation type="submission" date="2019-03" db="EMBL/GenBank/DDBJ databases">
        <title>Metabolic potential of uncultured bacteria and archaea associated with petroleum seepage in deep-sea sediments.</title>
        <authorList>
            <person name="Dong X."/>
            <person name="Hubert C."/>
        </authorList>
    </citation>
    <scope>NUCLEOTIDE SEQUENCE [LARGE SCALE GENOMIC DNA]</scope>
    <source>
        <strain evidence="7">E44_bin92</strain>
    </source>
</reference>
<keyword evidence="4" id="KW-0408">Iron</keyword>
<evidence type="ECO:0000259" key="6">
    <source>
        <dbReference type="PROSITE" id="PS51379"/>
    </source>
</evidence>
<keyword evidence="3" id="KW-0560">Oxidoreductase</keyword>
<dbReference type="PANTHER" id="PTHR43255:SF1">
    <property type="entry name" value="IRON-SULFUR-BINDING OXIDOREDUCTASE FADF-RELATED"/>
    <property type="match status" value="1"/>
</dbReference>
<protein>
    <submittedName>
        <fullName evidence="7">4Fe-4S dicluster domain-containing protein</fullName>
    </submittedName>
</protein>
<gene>
    <name evidence="7" type="ORF">E3J95_05925</name>
</gene>
<name>A0A523QH46_UNCAE</name>
<evidence type="ECO:0000256" key="5">
    <source>
        <dbReference type="ARBA" id="ARBA00023014"/>
    </source>
</evidence>
<comment type="caution">
    <text evidence="7">The sequence shown here is derived from an EMBL/GenBank/DDBJ whole genome shotgun (WGS) entry which is preliminary data.</text>
</comment>
<dbReference type="InterPro" id="IPR017900">
    <property type="entry name" value="4Fe4S_Fe_S_CS"/>
</dbReference>
<keyword evidence="5" id="KW-0411">Iron-sulfur</keyword>
<dbReference type="GO" id="GO:0051539">
    <property type="term" value="F:4 iron, 4 sulfur cluster binding"/>
    <property type="evidence" value="ECO:0007669"/>
    <property type="project" value="UniProtKB-KW"/>
</dbReference>
<feature type="domain" description="4Fe-4S ferredoxin-type" evidence="6">
    <location>
        <begin position="17"/>
        <end position="47"/>
    </location>
</feature>
<keyword evidence="2" id="KW-0479">Metal-binding</keyword>
<dbReference type="GO" id="GO:0046872">
    <property type="term" value="F:metal ion binding"/>
    <property type="evidence" value="ECO:0007669"/>
    <property type="project" value="UniProtKB-KW"/>
</dbReference>
<proteinExistence type="predicted"/>